<dbReference type="InterPro" id="IPR056203">
    <property type="entry name" value="Cds6_C"/>
</dbReference>
<dbReference type="Pfam" id="PF04355">
    <property type="entry name" value="BamE"/>
    <property type="match status" value="1"/>
</dbReference>
<reference evidence="5 6" key="1">
    <citation type="submission" date="2020-05" db="EMBL/GenBank/DDBJ databases">
        <title>Compete genome of Limnobacter sp. SAORIC-580.</title>
        <authorList>
            <person name="Song J."/>
            <person name="Cho J.-C."/>
        </authorList>
    </citation>
    <scope>NUCLEOTIDE SEQUENCE [LARGE SCALE GENOMIC DNA]</scope>
    <source>
        <strain evidence="5 6">SAORIC-580</strain>
    </source>
</reference>
<accession>A0ABX6N7A2</accession>
<evidence type="ECO:0000313" key="6">
    <source>
        <dbReference type="Proteomes" id="UP000501130"/>
    </source>
</evidence>
<dbReference type="EMBL" id="CP053084">
    <property type="protein sequence ID" value="QJR29242.1"/>
    <property type="molecule type" value="Genomic_DNA"/>
</dbReference>
<dbReference type="Gene3D" id="3.10.450.50">
    <property type="match status" value="1"/>
</dbReference>
<sequence>MSTFDRIGTSRFIKTAALALSVTILAACGSMTGIKDIPEYLDSDFEHVGPRDFITNIDLARIKLGMSPLQVQNRLGMPMLSAKDQDDRWDYVLKKGQGASEEFVPYAVYFKDQKVVRLAPLTPPPAPLADAPAEAPVVDASAVAAPEASAGEVMAPEPSLAVGADVGDAAAINDMLSNWAAAWSSKDANGYLGFYADTFEHGKKSRAAWEGQRRARLSDKETISVSVSDVQIDVQSEALATVKFKQDYSSNRYNDSGIKVLTLSKASGTWKIQREEFQK</sequence>
<dbReference type="RefSeq" id="WP_171098530.1">
    <property type="nucleotide sequence ID" value="NZ_CP053084.1"/>
</dbReference>
<name>A0ABX6N7A2_9BURK</name>
<keyword evidence="1" id="KW-0732">Signal</keyword>
<dbReference type="Gene3D" id="3.30.1450.10">
    <property type="match status" value="1"/>
</dbReference>
<feature type="domain" description="Outer membrane protein assembly factor BamE" evidence="3">
    <location>
        <begin position="53"/>
        <end position="117"/>
    </location>
</feature>
<feature type="domain" description="Cds6 C-terminal" evidence="4">
    <location>
        <begin position="172"/>
        <end position="276"/>
    </location>
</feature>
<dbReference type="InterPro" id="IPR007450">
    <property type="entry name" value="BamE_dom"/>
</dbReference>
<dbReference type="Pfam" id="PF24125">
    <property type="entry name" value="Cds6_C"/>
    <property type="match status" value="1"/>
</dbReference>
<evidence type="ECO:0000256" key="2">
    <source>
        <dbReference type="ARBA" id="ARBA00023136"/>
    </source>
</evidence>
<keyword evidence="6" id="KW-1185">Reference proteome</keyword>
<evidence type="ECO:0000313" key="5">
    <source>
        <dbReference type="EMBL" id="QJR29242.1"/>
    </source>
</evidence>
<evidence type="ECO:0000259" key="3">
    <source>
        <dbReference type="Pfam" id="PF04355"/>
    </source>
</evidence>
<dbReference type="SUPFAM" id="SSF54427">
    <property type="entry name" value="NTF2-like"/>
    <property type="match status" value="1"/>
</dbReference>
<evidence type="ECO:0000259" key="4">
    <source>
        <dbReference type="Pfam" id="PF24125"/>
    </source>
</evidence>
<gene>
    <name evidence="5" type="ORF">HKT17_05720</name>
</gene>
<evidence type="ECO:0000256" key="1">
    <source>
        <dbReference type="ARBA" id="ARBA00022729"/>
    </source>
</evidence>
<organism evidence="5 6">
    <name type="scientific">Limnobacter profundi</name>
    <dbReference type="NCBI Taxonomy" id="2732163"/>
    <lineage>
        <taxon>Bacteria</taxon>
        <taxon>Pseudomonadati</taxon>
        <taxon>Pseudomonadota</taxon>
        <taxon>Betaproteobacteria</taxon>
        <taxon>Burkholderiales</taxon>
        <taxon>Burkholderiaceae</taxon>
        <taxon>Limnobacter</taxon>
    </lineage>
</organism>
<proteinExistence type="predicted"/>
<dbReference type="InterPro" id="IPR037873">
    <property type="entry name" value="BamE-like"/>
</dbReference>
<dbReference type="InterPro" id="IPR032710">
    <property type="entry name" value="NTF2-like_dom_sf"/>
</dbReference>
<dbReference type="PROSITE" id="PS51257">
    <property type="entry name" value="PROKAR_LIPOPROTEIN"/>
    <property type="match status" value="1"/>
</dbReference>
<protein>
    <submittedName>
        <fullName evidence="5">Outer membrane protein assembly factor BamE</fullName>
    </submittedName>
</protein>
<dbReference type="Proteomes" id="UP000501130">
    <property type="component" value="Chromosome"/>
</dbReference>
<keyword evidence="2" id="KW-0472">Membrane</keyword>